<dbReference type="GO" id="GO:0003700">
    <property type="term" value="F:DNA-binding transcription factor activity"/>
    <property type="evidence" value="ECO:0007669"/>
    <property type="project" value="InterPro"/>
</dbReference>
<feature type="domain" description="HTH gntR-type" evidence="4">
    <location>
        <begin position="10"/>
        <end position="77"/>
    </location>
</feature>
<reference evidence="5 6" key="1">
    <citation type="submission" date="2018-11" db="EMBL/GenBank/DDBJ databases">
        <title>Genome sequencing of Lachnoanaerobaculum orale DSM 24553T.</title>
        <authorList>
            <person name="Kook J.-K."/>
            <person name="Park S.-N."/>
            <person name="Lim Y.K."/>
        </authorList>
    </citation>
    <scope>NUCLEOTIDE SEQUENCE [LARGE SCALE GENOMIC DNA]</scope>
    <source>
        <strain evidence="5 6">DSM 24553</strain>
    </source>
</reference>
<keyword evidence="3" id="KW-0804">Transcription</keyword>
<dbReference type="CDD" id="cd07377">
    <property type="entry name" value="WHTH_GntR"/>
    <property type="match status" value="1"/>
</dbReference>
<evidence type="ECO:0000256" key="3">
    <source>
        <dbReference type="ARBA" id="ARBA00023163"/>
    </source>
</evidence>
<dbReference type="AlphaFoldDB" id="A0A3P3Q706"/>
<accession>A0A3P3Q706</accession>
<dbReference type="RefSeq" id="WP_009445704.1">
    <property type="nucleotide sequence ID" value="NZ_RRCM01000001.1"/>
</dbReference>
<gene>
    <name evidence="5" type="ORF">EHW90_08505</name>
</gene>
<proteinExistence type="predicted"/>
<dbReference type="Proteomes" id="UP000276982">
    <property type="component" value="Unassembled WGS sequence"/>
</dbReference>
<dbReference type="Pfam" id="PF07729">
    <property type="entry name" value="FCD"/>
    <property type="match status" value="1"/>
</dbReference>
<evidence type="ECO:0000256" key="2">
    <source>
        <dbReference type="ARBA" id="ARBA00023125"/>
    </source>
</evidence>
<sequence>MSVFERLANEKASEYAYRYLRKNIIGLEFTPNSRICEADIAKELGLSRTPVREALLELVKNKLVVVYPQKGSFVSKIDYNLVEESRFVRLVLEKAIIDIVCDKPDDKFIDKLEINIRNQKYYLDKEDKTNLMQLDNEFHKILFEMANKLQTHELVESISGHFDRLRNLSINTIKDIKTVSDHEKIFLAIKSCDSFKAKELMEIHLSRHKFEEKILREKFSDYFD</sequence>
<organism evidence="5 6">
    <name type="scientific">Lachnoanaerobaculum orale</name>
    <dbReference type="NCBI Taxonomy" id="979627"/>
    <lineage>
        <taxon>Bacteria</taxon>
        <taxon>Bacillati</taxon>
        <taxon>Bacillota</taxon>
        <taxon>Clostridia</taxon>
        <taxon>Lachnospirales</taxon>
        <taxon>Lachnospiraceae</taxon>
        <taxon>Lachnoanaerobaculum</taxon>
    </lineage>
</organism>
<dbReference type="Gene3D" id="1.20.120.530">
    <property type="entry name" value="GntR ligand-binding domain-like"/>
    <property type="match status" value="1"/>
</dbReference>
<evidence type="ECO:0000313" key="5">
    <source>
        <dbReference type="EMBL" id="RRJ17007.1"/>
    </source>
</evidence>
<dbReference type="InterPro" id="IPR036388">
    <property type="entry name" value="WH-like_DNA-bd_sf"/>
</dbReference>
<dbReference type="EMBL" id="RRCM01000001">
    <property type="protein sequence ID" value="RRJ17007.1"/>
    <property type="molecule type" value="Genomic_DNA"/>
</dbReference>
<dbReference type="SMART" id="SM00345">
    <property type="entry name" value="HTH_GNTR"/>
    <property type="match status" value="1"/>
</dbReference>
<comment type="caution">
    <text evidence="5">The sequence shown here is derived from an EMBL/GenBank/DDBJ whole genome shotgun (WGS) entry which is preliminary data.</text>
</comment>
<evidence type="ECO:0000256" key="1">
    <source>
        <dbReference type="ARBA" id="ARBA00023015"/>
    </source>
</evidence>
<dbReference type="InterPro" id="IPR008920">
    <property type="entry name" value="TF_FadR/GntR_C"/>
</dbReference>
<dbReference type="InterPro" id="IPR011711">
    <property type="entry name" value="GntR_C"/>
</dbReference>
<dbReference type="GO" id="GO:0003677">
    <property type="term" value="F:DNA binding"/>
    <property type="evidence" value="ECO:0007669"/>
    <property type="project" value="UniProtKB-KW"/>
</dbReference>
<keyword evidence="1" id="KW-0805">Transcription regulation</keyword>
<dbReference type="PROSITE" id="PS50949">
    <property type="entry name" value="HTH_GNTR"/>
    <property type="match status" value="1"/>
</dbReference>
<keyword evidence="6" id="KW-1185">Reference proteome</keyword>
<dbReference type="SUPFAM" id="SSF46785">
    <property type="entry name" value="Winged helix' DNA-binding domain"/>
    <property type="match status" value="1"/>
</dbReference>
<dbReference type="PANTHER" id="PTHR43537">
    <property type="entry name" value="TRANSCRIPTIONAL REGULATOR, GNTR FAMILY"/>
    <property type="match status" value="1"/>
</dbReference>
<dbReference type="PANTHER" id="PTHR43537:SF45">
    <property type="entry name" value="GNTR FAMILY REGULATORY PROTEIN"/>
    <property type="match status" value="1"/>
</dbReference>
<name>A0A3P3Q706_9FIRM</name>
<dbReference type="Gene3D" id="1.10.10.10">
    <property type="entry name" value="Winged helix-like DNA-binding domain superfamily/Winged helix DNA-binding domain"/>
    <property type="match status" value="1"/>
</dbReference>
<dbReference type="SUPFAM" id="SSF48008">
    <property type="entry name" value="GntR ligand-binding domain-like"/>
    <property type="match status" value="1"/>
</dbReference>
<dbReference type="SMART" id="SM00895">
    <property type="entry name" value="FCD"/>
    <property type="match status" value="1"/>
</dbReference>
<dbReference type="Pfam" id="PF00392">
    <property type="entry name" value="GntR"/>
    <property type="match status" value="1"/>
</dbReference>
<dbReference type="InterPro" id="IPR036390">
    <property type="entry name" value="WH_DNA-bd_sf"/>
</dbReference>
<dbReference type="InterPro" id="IPR000524">
    <property type="entry name" value="Tscrpt_reg_HTH_GntR"/>
</dbReference>
<evidence type="ECO:0000313" key="6">
    <source>
        <dbReference type="Proteomes" id="UP000276982"/>
    </source>
</evidence>
<evidence type="ECO:0000259" key="4">
    <source>
        <dbReference type="PROSITE" id="PS50949"/>
    </source>
</evidence>
<keyword evidence="2" id="KW-0238">DNA-binding</keyword>
<protein>
    <submittedName>
        <fullName evidence="5">GntR family transcriptional regulator</fullName>
    </submittedName>
</protein>